<organism evidence="3 4">
    <name type="scientific">Dokdonella fugitiva</name>
    <dbReference type="NCBI Taxonomy" id="328517"/>
    <lineage>
        <taxon>Bacteria</taxon>
        <taxon>Pseudomonadati</taxon>
        <taxon>Pseudomonadota</taxon>
        <taxon>Gammaproteobacteria</taxon>
        <taxon>Lysobacterales</taxon>
        <taxon>Rhodanobacteraceae</taxon>
        <taxon>Dokdonella</taxon>
    </lineage>
</organism>
<protein>
    <submittedName>
        <fullName evidence="3">Putative GIY-YIG superfamily endonuclease</fullName>
    </submittedName>
</protein>
<evidence type="ECO:0000259" key="2">
    <source>
        <dbReference type="PROSITE" id="PS50164"/>
    </source>
</evidence>
<evidence type="ECO:0000256" key="1">
    <source>
        <dbReference type="ARBA" id="ARBA00007435"/>
    </source>
</evidence>
<reference evidence="3 4" key="1">
    <citation type="submission" date="2020-07" db="EMBL/GenBank/DDBJ databases">
        <title>Genomic Encyclopedia of Type Strains, Phase IV (KMG-V): Genome sequencing to study the core and pangenomes of soil and plant-associated prokaryotes.</title>
        <authorList>
            <person name="Whitman W."/>
        </authorList>
    </citation>
    <scope>NUCLEOTIDE SEQUENCE [LARGE SCALE GENOMIC DNA]</scope>
    <source>
        <strain evidence="3 4">RH2WT43</strain>
    </source>
</reference>
<comment type="similarity">
    <text evidence="1">Belongs to the UPF0213 family.</text>
</comment>
<keyword evidence="3" id="KW-0255">Endonuclease</keyword>
<dbReference type="PANTHER" id="PTHR34477">
    <property type="entry name" value="UPF0213 PROTEIN YHBQ"/>
    <property type="match status" value="1"/>
</dbReference>
<evidence type="ECO:0000313" key="4">
    <source>
        <dbReference type="Proteomes" id="UP000550401"/>
    </source>
</evidence>
<dbReference type="PROSITE" id="PS50164">
    <property type="entry name" value="GIY_YIG"/>
    <property type="match status" value="1"/>
</dbReference>
<dbReference type="RefSeq" id="WP_182532874.1">
    <property type="nucleotide sequence ID" value="NZ_JACGXL010000008.1"/>
</dbReference>
<dbReference type="AlphaFoldDB" id="A0A839F180"/>
<feature type="domain" description="GIY-YIG" evidence="2">
    <location>
        <begin position="1"/>
        <end position="76"/>
    </location>
</feature>
<dbReference type="EMBL" id="JACGXL010000008">
    <property type="protein sequence ID" value="MBA8889845.1"/>
    <property type="molecule type" value="Genomic_DNA"/>
</dbReference>
<accession>A0A839F180</accession>
<sequence length="100" mass="11608">MVFTVYILECADHSLYVGHTDNFDLRMQQHDAGTDGSYTATRRPLNILHAEPFETRYEAIAAERKLKGWSRAKKLAYVRGDWDALRHLAKGPRRRFDSAR</sequence>
<evidence type="ECO:0000313" key="3">
    <source>
        <dbReference type="EMBL" id="MBA8889845.1"/>
    </source>
</evidence>
<comment type="caution">
    <text evidence="3">The sequence shown here is derived from an EMBL/GenBank/DDBJ whole genome shotgun (WGS) entry which is preliminary data.</text>
</comment>
<dbReference type="InterPro" id="IPR050190">
    <property type="entry name" value="UPF0213_domain"/>
</dbReference>
<dbReference type="CDD" id="cd10456">
    <property type="entry name" value="GIY-YIG_UPF0213"/>
    <property type="match status" value="1"/>
</dbReference>
<keyword evidence="3" id="KW-0378">Hydrolase</keyword>
<gene>
    <name evidence="3" type="ORF">FHW12_004092</name>
</gene>
<dbReference type="InterPro" id="IPR035901">
    <property type="entry name" value="GIY-YIG_endonuc_sf"/>
</dbReference>
<dbReference type="Gene3D" id="3.40.1440.10">
    <property type="entry name" value="GIY-YIG endonuclease"/>
    <property type="match status" value="1"/>
</dbReference>
<dbReference type="Proteomes" id="UP000550401">
    <property type="component" value="Unassembled WGS sequence"/>
</dbReference>
<keyword evidence="3" id="KW-0540">Nuclease</keyword>
<dbReference type="InterPro" id="IPR000305">
    <property type="entry name" value="GIY-YIG_endonuc"/>
</dbReference>
<proteinExistence type="inferred from homology"/>
<keyword evidence="4" id="KW-1185">Reference proteome</keyword>
<dbReference type="GO" id="GO:0004519">
    <property type="term" value="F:endonuclease activity"/>
    <property type="evidence" value="ECO:0007669"/>
    <property type="project" value="UniProtKB-KW"/>
</dbReference>
<name>A0A839F180_9GAMM</name>
<dbReference type="SUPFAM" id="SSF82771">
    <property type="entry name" value="GIY-YIG endonuclease"/>
    <property type="match status" value="1"/>
</dbReference>
<dbReference type="Pfam" id="PF01541">
    <property type="entry name" value="GIY-YIG"/>
    <property type="match status" value="1"/>
</dbReference>
<dbReference type="PANTHER" id="PTHR34477:SF1">
    <property type="entry name" value="UPF0213 PROTEIN YHBQ"/>
    <property type="match status" value="1"/>
</dbReference>